<feature type="compositionally biased region" description="Basic and acidic residues" evidence="1">
    <location>
        <begin position="167"/>
        <end position="176"/>
    </location>
</feature>
<name>A0A225DDX5_9BACT</name>
<evidence type="ECO:0000313" key="2">
    <source>
        <dbReference type="EMBL" id="OWK35546.1"/>
    </source>
</evidence>
<accession>A0A225DDX5</accession>
<gene>
    <name evidence="2" type="ORF">FRUB_08109</name>
</gene>
<proteinExistence type="predicted"/>
<dbReference type="AlphaFoldDB" id="A0A225DDX5"/>
<protein>
    <submittedName>
        <fullName evidence="2">Uncharacterized protein</fullName>
    </submittedName>
</protein>
<dbReference type="EMBL" id="NIDE01000017">
    <property type="protein sequence ID" value="OWK35546.1"/>
    <property type="molecule type" value="Genomic_DNA"/>
</dbReference>
<sequence length="176" mass="18843">MSTPLNFGSSGNPFDKPGFDNAPGPDGFDLSGFDKADGTTTVPAGWYVCRIERGDLKWTKSKKPAYRLCFKTVEPAAHAGFTLWKWYVMADANGENQAKIALAPLGLTTAANLRAVFPPTGRAVHVKALVTVKADPQRGPSNDVERFELCPPPADTVAAPNPFSVPLDDKEGGKPE</sequence>
<dbReference type="RefSeq" id="WP_088258726.1">
    <property type="nucleotide sequence ID" value="NZ_NIDE01000017.1"/>
</dbReference>
<comment type="caution">
    <text evidence="2">The sequence shown here is derived from an EMBL/GenBank/DDBJ whole genome shotgun (WGS) entry which is preliminary data.</text>
</comment>
<keyword evidence="3" id="KW-1185">Reference proteome</keyword>
<dbReference type="OrthoDB" id="278783at2"/>
<organism evidence="2 3">
    <name type="scientific">Fimbriiglobus ruber</name>
    <dbReference type="NCBI Taxonomy" id="1908690"/>
    <lineage>
        <taxon>Bacteria</taxon>
        <taxon>Pseudomonadati</taxon>
        <taxon>Planctomycetota</taxon>
        <taxon>Planctomycetia</taxon>
        <taxon>Gemmatales</taxon>
        <taxon>Gemmataceae</taxon>
        <taxon>Fimbriiglobus</taxon>
    </lineage>
</organism>
<feature type="region of interest" description="Disordered" evidence="1">
    <location>
        <begin position="151"/>
        <end position="176"/>
    </location>
</feature>
<feature type="region of interest" description="Disordered" evidence="1">
    <location>
        <begin position="1"/>
        <end position="21"/>
    </location>
</feature>
<evidence type="ECO:0000313" key="3">
    <source>
        <dbReference type="Proteomes" id="UP000214646"/>
    </source>
</evidence>
<dbReference type="Proteomes" id="UP000214646">
    <property type="component" value="Unassembled WGS sequence"/>
</dbReference>
<evidence type="ECO:0000256" key="1">
    <source>
        <dbReference type="SAM" id="MobiDB-lite"/>
    </source>
</evidence>
<feature type="compositionally biased region" description="Polar residues" evidence="1">
    <location>
        <begin position="1"/>
        <end position="12"/>
    </location>
</feature>
<reference evidence="3" key="1">
    <citation type="submission" date="2017-06" db="EMBL/GenBank/DDBJ databases">
        <title>Genome analysis of Fimbriiglobus ruber SP5, the first member of the order Planctomycetales with confirmed chitinolytic capability.</title>
        <authorList>
            <person name="Ravin N.V."/>
            <person name="Rakitin A.L."/>
            <person name="Ivanova A.A."/>
            <person name="Beletsky A.V."/>
            <person name="Kulichevskaya I.S."/>
            <person name="Mardanov A.V."/>
            <person name="Dedysh S.N."/>
        </authorList>
    </citation>
    <scope>NUCLEOTIDE SEQUENCE [LARGE SCALE GENOMIC DNA]</scope>
    <source>
        <strain evidence="3">SP5</strain>
    </source>
</reference>